<evidence type="ECO:0000256" key="8">
    <source>
        <dbReference type="ARBA" id="ARBA00022723"/>
    </source>
</evidence>
<dbReference type="GO" id="GO:0004129">
    <property type="term" value="F:cytochrome-c oxidase activity"/>
    <property type="evidence" value="ECO:0007669"/>
    <property type="project" value="UniProtKB-EC"/>
</dbReference>
<dbReference type="GO" id="GO:0005743">
    <property type="term" value="C:mitochondrial inner membrane"/>
    <property type="evidence" value="ECO:0007669"/>
    <property type="project" value="UniProtKB-SubCell"/>
</dbReference>
<dbReference type="GO" id="GO:0042773">
    <property type="term" value="P:ATP synthesis coupled electron transport"/>
    <property type="evidence" value="ECO:0007669"/>
    <property type="project" value="TreeGrafter"/>
</dbReference>
<feature type="domain" description="Cytochrome oxidase subunit II transmembrane region profile" evidence="21">
    <location>
        <begin position="1"/>
        <end position="91"/>
    </location>
</feature>
<keyword evidence="7 18" id="KW-0812">Transmembrane</keyword>
<evidence type="ECO:0000256" key="3">
    <source>
        <dbReference type="ARBA" id="ARBA00011164"/>
    </source>
</evidence>
<keyword evidence="9 18" id="KW-0999">Mitochondrion inner membrane</keyword>
<keyword evidence="12 18" id="KW-0249">Electron transport</keyword>
<dbReference type="RefSeq" id="YP_009180587.1">
    <property type="nucleotide sequence ID" value="NC_028446.1"/>
</dbReference>
<dbReference type="PANTHER" id="PTHR22888:SF9">
    <property type="entry name" value="CYTOCHROME C OXIDASE SUBUNIT 2"/>
    <property type="match status" value="1"/>
</dbReference>
<evidence type="ECO:0000256" key="14">
    <source>
        <dbReference type="ARBA" id="ARBA00023008"/>
    </source>
</evidence>
<dbReference type="InterPro" id="IPR014222">
    <property type="entry name" value="Cyt_c_oxidase_su2"/>
</dbReference>
<evidence type="ECO:0000256" key="18">
    <source>
        <dbReference type="RuleBase" id="RU000457"/>
    </source>
</evidence>
<keyword evidence="10" id="KW-0460">Magnesium</keyword>
<keyword evidence="15 18" id="KW-0496">Mitochondrion</keyword>
<protein>
    <recommendedName>
        <fullName evidence="4 18">Cytochrome c oxidase subunit 2</fullName>
    </recommendedName>
</protein>
<dbReference type="AlphaFoldDB" id="A0A0S1S718"/>
<dbReference type="InterPro" id="IPR045187">
    <property type="entry name" value="CcO_II"/>
</dbReference>
<dbReference type="InterPro" id="IPR036257">
    <property type="entry name" value="Cyt_c_oxidase_su2_TM_sf"/>
</dbReference>
<accession>A0A0S1S718</accession>
<keyword evidence="5 18" id="KW-0813">Transport</keyword>
<evidence type="ECO:0000256" key="15">
    <source>
        <dbReference type="ARBA" id="ARBA00023128"/>
    </source>
</evidence>
<dbReference type="Pfam" id="PF00116">
    <property type="entry name" value="COX2"/>
    <property type="match status" value="1"/>
</dbReference>
<evidence type="ECO:0000259" key="20">
    <source>
        <dbReference type="PROSITE" id="PS50857"/>
    </source>
</evidence>
<dbReference type="Gene3D" id="1.10.287.90">
    <property type="match status" value="1"/>
</dbReference>
<comment type="subcellular location">
    <subcellularLocation>
        <location evidence="1 18">Mitochondrion inner membrane</location>
        <topology evidence="1 18">Multi-pass membrane protein</topology>
    </subcellularLocation>
</comment>
<dbReference type="GO" id="GO:0005507">
    <property type="term" value="F:copper ion binding"/>
    <property type="evidence" value="ECO:0007669"/>
    <property type="project" value="InterPro"/>
</dbReference>
<geneLocation type="mitochondrion" evidence="22"/>
<proteinExistence type="inferred from homology"/>
<comment type="similarity">
    <text evidence="2 18">Belongs to the cytochrome c oxidase subunit 2 family.</text>
</comment>
<dbReference type="InterPro" id="IPR008972">
    <property type="entry name" value="Cupredoxin"/>
</dbReference>
<dbReference type="PROSITE" id="PS00078">
    <property type="entry name" value="COX2"/>
    <property type="match status" value="1"/>
</dbReference>
<keyword evidence="14 18" id="KW-0186">Copper</keyword>
<keyword evidence="6 18" id="KW-0679">Respiratory chain</keyword>
<dbReference type="GeneID" id="26220071"/>
<evidence type="ECO:0000256" key="2">
    <source>
        <dbReference type="ARBA" id="ARBA00007866"/>
    </source>
</evidence>
<evidence type="ECO:0000259" key="21">
    <source>
        <dbReference type="PROSITE" id="PS50999"/>
    </source>
</evidence>
<dbReference type="CDD" id="cd13912">
    <property type="entry name" value="CcO_II_C"/>
    <property type="match status" value="1"/>
</dbReference>
<comment type="function">
    <text evidence="18">Component of the cytochrome c oxidase, the last enzyme in the mitochondrial electron transport chain which drives oxidative phosphorylation. The respiratory chain contains 3 multisubunit complexes succinate dehydrogenase (complex II, CII), ubiquinol-cytochrome c oxidoreductase (cytochrome b-c1 complex, complex III, CIII) and cytochrome c oxidase (complex IV, CIV), that cooperate to transfer electrons derived from NADH and succinate to molecular oxygen, creating an electrochemical gradient over the inner membrane that drives transmembrane transport and the ATP synthase. Cytochrome c oxidase is the component of the respiratory chain that catalyzes the reduction of oxygen to water. Electrons originating from reduced cytochrome c in the intermembrane space (IMS) are transferred via the dinuclear copper A center (CU(A)) of subunit 2 and heme A of subunit 1 to the active site in subunit 1, a binuclear center (BNC) formed by heme A3 and copper B (CU(B)). The BNC reduces molecular oxygen to 2 water molecules using 4 electrons from cytochrome c in the IMS and 4 protons from the mitochondrial matrix.</text>
</comment>
<keyword evidence="16 18" id="KW-0472">Membrane</keyword>
<evidence type="ECO:0000256" key="17">
    <source>
        <dbReference type="ARBA" id="ARBA00049512"/>
    </source>
</evidence>
<dbReference type="FunFam" id="2.60.40.420:FF:000001">
    <property type="entry name" value="Cytochrome c oxidase subunit 2"/>
    <property type="match status" value="1"/>
</dbReference>
<dbReference type="PROSITE" id="PS50857">
    <property type="entry name" value="COX2_CUA"/>
    <property type="match status" value="1"/>
</dbReference>
<evidence type="ECO:0000256" key="4">
    <source>
        <dbReference type="ARBA" id="ARBA00015946"/>
    </source>
</evidence>
<evidence type="ECO:0000256" key="12">
    <source>
        <dbReference type="ARBA" id="ARBA00022982"/>
    </source>
</evidence>
<evidence type="ECO:0000256" key="10">
    <source>
        <dbReference type="ARBA" id="ARBA00022842"/>
    </source>
</evidence>
<dbReference type="PROSITE" id="PS50999">
    <property type="entry name" value="COX2_TM"/>
    <property type="match status" value="1"/>
</dbReference>
<dbReference type="InterPro" id="IPR001505">
    <property type="entry name" value="Copper_CuA"/>
</dbReference>
<evidence type="ECO:0000256" key="1">
    <source>
        <dbReference type="ARBA" id="ARBA00004448"/>
    </source>
</evidence>
<comment type="subunit">
    <text evidence="3">Component of the cytochrome c oxidase (complex IV, CIV), a multisubunit enzyme composed of a catalytic core of 3 subunits and several supernumerary subunits. The complex exists as a monomer or a dimer and forms supercomplexes (SCs) in the inner mitochondrial membrane with ubiquinol-cytochrome c oxidoreductase (cytochrome b-c1 complex, complex III, CIII).</text>
</comment>
<dbReference type="SUPFAM" id="SSF49503">
    <property type="entry name" value="Cupredoxins"/>
    <property type="match status" value="1"/>
</dbReference>
<comment type="catalytic activity">
    <reaction evidence="17">
        <text>4 Fe(II)-[cytochrome c] + O2 + 8 H(+)(in) = 4 Fe(III)-[cytochrome c] + 2 H2O + 4 H(+)(out)</text>
        <dbReference type="Rhea" id="RHEA:11436"/>
        <dbReference type="Rhea" id="RHEA-COMP:10350"/>
        <dbReference type="Rhea" id="RHEA-COMP:14399"/>
        <dbReference type="ChEBI" id="CHEBI:15377"/>
        <dbReference type="ChEBI" id="CHEBI:15378"/>
        <dbReference type="ChEBI" id="CHEBI:15379"/>
        <dbReference type="ChEBI" id="CHEBI:29033"/>
        <dbReference type="ChEBI" id="CHEBI:29034"/>
        <dbReference type="EC" id="7.1.1.9"/>
    </reaction>
    <physiologicalReaction direction="left-to-right" evidence="17">
        <dbReference type="Rhea" id="RHEA:11437"/>
    </physiologicalReaction>
</comment>
<dbReference type="InterPro" id="IPR011759">
    <property type="entry name" value="Cyt_c_oxidase_su2_TM_dom"/>
</dbReference>
<dbReference type="EMBL" id="KT260168">
    <property type="protein sequence ID" value="ALM04143.1"/>
    <property type="molecule type" value="Genomic_DNA"/>
</dbReference>
<organism evidence="22">
    <name type="scientific">Calameuta idolon</name>
    <dbReference type="NCBI Taxonomy" id="1001283"/>
    <lineage>
        <taxon>Eukaryota</taxon>
        <taxon>Metazoa</taxon>
        <taxon>Ecdysozoa</taxon>
        <taxon>Arthropoda</taxon>
        <taxon>Hexapoda</taxon>
        <taxon>Insecta</taxon>
        <taxon>Pterygota</taxon>
        <taxon>Neoptera</taxon>
        <taxon>Endopterygota</taxon>
        <taxon>Hymenoptera</taxon>
        <taxon>Cephoidea</taxon>
        <taxon>Cephidae</taxon>
        <taxon>Calameuta</taxon>
    </lineage>
</organism>
<keyword evidence="11" id="KW-1278">Translocase</keyword>
<feature type="transmembrane region" description="Helical" evidence="19">
    <location>
        <begin position="60"/>
        <end position="78"/>
    </location>
</feature>
<gene>
    <name evidence="22" type="primary">COX2</name>
</gene>
<evidence type="ECO:0000256" key="9">
    <source>
        <dbReference type="ARBA" id="ARBA00022792"/>
    </source>
</evidence>
<name>A0A0S1S718_9HYME</name>
<evidence type="ECO:0000256" key="7">
    <source>
        <dbReference type="ARBA" id="ARBA00022692"/>
    </source>
</evidence>
<dbReference type="SUPFAM" id="SSF81464">
    <property type="entry name" value="Cytochrome c oxidase subunit II-like, transmembrane region"/>
    <property type="match status" value="1"/>
</dbReference>
<dbReference type="InterPro" id="IPR034210">
    <property type="entry name" value="CcO_II_C"/>
</dbReference>
<dbReference type="PRINTS" id="PR01166">
    <property type="entry name" value="CYCOXIDASEII"/>
</dbReference>
<evidence type="ECO:0000256" key="13">
    <source>
        <dbReference type="ARBA" id="ARBA00022989"/>
    </source>
</evidence>
<dbReference type="Pfam" id="PF02790">
    <property type="entry name" value="COX2_TM"/>
    <property type="match status" value="1"/>
</dbReference>
<dbReference type="PANTHER" id="PTHR22888">
    <property type="entry name" value="CYTOCHROME C OXIDASE, SUBUNIT II"/>
    <property type="match status" value="1"/>
</dbReference>
<evidence type="ECO:0000313" key="22">
    <source>
        <dbReference type="EMBL" id="ALM04143.1"/>
    </source>
</evidence>
<dbReference type="CTD" id="4513"/>
<feature type="transmembrane region" description="Helical" evidence="19">
    <location>
        <begin position="28"/>
        <end position="48"/>
    </location>
</feature>
<evidence type="ECO:0000256" key="19">
    <source>
        <dbReference type="SAM" id="Phobius"/>
    </source>
</evidence>
<evidence type="ECO:0000256" key="5">
    <source>
        <dbReference type="ARBA" id="ARBA00022448"/>
    </source>
</evidence>
<keyword evidence="8 18" id="KW-0479">Metal-binding</keyword>
<evidence type="ECO:0000256" key="16">
    <source>
        <dbReference type="ARBA" id="ARBA00023136"/>
    </source>
</evidence>
<evidence type="ECO:0000256" key="6">
    <source>
        <dbReference type="ARBA" id="ARBA00022660"/>
    </source>
</evidence>
<keyword evidence="13 19" id="KW-1133">Transmembrane helix</keyword>
<dbReference type="NCBIfam" id="TIGR02866">
    <property type="entry name" value="CoxB"/>
    <property type="match status" value="1"/>
</dbReference>
<comment type="cofactor">
    <cofactor evidence="18">
        <name>Cu cation</name>
        <dbReference type="ChEBI" id="CHEBI:23378"/>
    </cofactor>
    <text evidence="18">Binds a copper A center.</text>
</comment>
<dbReference type="InterPro" id="IPR002429">
    <property type="entry name" value="CcO_II-like_C"/>
</dbReference>
<evidence type="ECO:0000256" key="11">
    <source>
        <dbReference type="ARBA" id="ARBA00022967"/>
    </source>
</evidence>
<dbReference type="Gene3D" id="2.60.40.420">
    <property type="entry name" value="Cupredoxins - blue copper proteins"/>
    <property type="match status" value="1"/>
</dbReference>
<feature type="domain" description="Cytochrome oxidase subunit II copper A binding" evidence="20">
    <location>
        <begin position="92"/>
        <end position="225"/>
    </location>
</feature>
<dbReference type="GO" id="GO:0016491">
    <property type="term" value="F:oxidoreductase activity"/>
    <property type="evidence" value="ECO:0007669"/>
    <property type="project" value="InterPro"/>
</dbReference>
<sequence>MCTWSMISLQDANSPSMEHLTMFHDHTLTINILITMLVLYIIMSIYMNKIINRTTMQNQLIELIWTFIPMIILIFMAFPSIKILYLMDEIFTPLITIKCMGHQWYWSYEYSDFSNIEFDSFMIPTEELNTNEFRLLEVNNRMVIPFNTQIRLLVSSVDVIHSWTIPAMGIKVDATPGRINQTGLLAIRPGLYYGQCSEICGANHSFMPITIESTNMESFISWIKNFN</sequence>
<reference evidence="22" key="1">
    <citation type="journal article" date="2016" name="Gene">
        <title>The complete mitogenomes of Calameuta filiformis (Eversmann, 1847) and Calameuta idolon (Rossi, 1794) (Hymenoptera: Cephidae): The remarkable features of the elongated A+T rich region in Cephini.</title>
        <authorList>
            <person name="Mahir Korkmaz E."/>
            <person name="Budak M."/>
            <person name="Ordek M.N."/>
            <person name="Basibuyuk H.H."/>
        </authorList>
    </citation>
    <scope>NUCLEOTIDE SEQUENCE</scope>
</reference>